<keyword evidence="3" id="KW-1185">Reference proteome</keyword>
<feature type="transmembrane region" description="Helical" evidence="1">
    <location>
        <begin position="430"/>
        <end position="449"/>
    </location>
</feature>
<keyword evidence="1" id="KW-1133">Transmembrane helix</keyword>
<reference evidence="2 3" key="1">
    <citation type="submission" date="2013-04" db="EMBL/GenBank/DDBJ databases">
        <title>Oceanococcus atlanticus 22II-S10r2 Genome Sequencing.</title>
        <authorList>
            <person name="Lai Q."/>
            <person name="Li G."/>
            <person name="Shao Z."/>
        </authorList>
    </citation>
    <scope>NUCLEOTIDE SEQUENCE [LARGE SCALE GENOMIC DNA]</scope>
    <source>
        <strain evidence="2 3">22II-S10r2</strain>
    </source>
</reference>
<accession>A0A1Y1SDZ4</accession>
<feature type="transmembrane region" description="Helical" evidence="1">
    <location>
        <begin position="124"/>
        <end position="148"/>
    </location>
</feature>
<name>A0A1Y1SDZ4_9GAMM</name>
<keyword evidence="2" id="KW-0378">Hydrolase</keyword>
<feature type="transmembrane region" description="Helical" evidence="1">
    <location>
        <begin position="469"/>
        <end position="487"/>
    </location>
</feature>
<evidence type="ECO:0000313" key="2">
    <source>
        <dbReference type="EMBL" id="ORE87225.1"/>
    </source>
</evidence>
<feature type="transmembrane region" description="Helical" evidence="1">
    <location>
        <begin position="335"/>
        <end position="356"/>
    </location>
</feature>
<feature type="transmembrane region" description="Helical" evidence="1">
    <location>
        <begin position="202"/>
        <end position="227"/>
    </location>
</feature>
<dbReference type="AlphaFoldDB" id="A0A1Y1SDZ4"/>
<dbReference type="EMBL" id="AQQV01000002">
    <property type="protein sequence ID" value="ORE87225.1"/>
    <property type="molecule type" value="Genomic_DNA"/>
</dbReference>
<protein>
    <submittedName>
        <fullName evidence="2">Fenitrothion hydrolase FedB</fullName>
    </submittedName>
</protein>
<dbReference type="OrthoDB" id="8168962at2"/>
<comment type="caution">
    <text evidence="2">The sequence shown here is derived from an EMBL/GenBank/DDBJ whole genome shotgun (WGS) entry which is preliminary data.</text>
</comment>
<feature type="transmembrane region" description="Helical" evidence="1">
    <location>
        <begin position="169"/>
        <end position="190"/>
    </location>
</feature>
<dbReference type="GO" id="GO:0016787">
    <property type="term" value="F:hydrolase activity"/>
    <property type="evidence" value="ECO:0007669"/>
    <property type="project" value="UniProtKB-KW"/>
</dbReference>
<keyword evidence="1" id="KW-0472">Membrane</keyword>
<dbReference type="Proteomes" id="UP000192342">
    <property type="component" value="Unassembled WGS sequence"/>
</dbReference>
<feature type="transmembrane region" description="Helical" evidence="1">
    <location>
        <begin position="368"/>
        <end position="386"/>
    </location>
</feature>
<gene>
    <name evidence="2" type="ORF">ATO7_09297</name>
</gene>
<proteinExistence type="predicted"/>
<feature type="transmembrane region" description="Helical" evidence="1">
    <location>
        <begin position="45"/>
        <end position="65"/>
    </location>
</feature>
<sequence>MVAPGATRRVYVYAGLISTTLLMPAAAQAHGIGALYNLPVPLWLYGWSAAATLVLSFMMAGLVLGGPREPAQARFLDISAGRFAWALRQLVPALRLLGVLVLLLCIAAGFVGSRDPARNFGLTFFWVTFALLFPYLTLLSGNFFAALNPWRTLADGLERVWKGWTRGRMAYPAGLGHWPALAMYLGFVWFELFGNGHPVSLAVFLTGYSLLNLLGVWLVGASAWFQYCEFFSVLFRLIALLGPIDYQRGDALTPRRLRLRWPCSGLITERPKHLSTLVFALAMLATTAFDGLKATQWWVSVFWSDPTGLLTLWQGASPFQASATLLPWYKLWESLWLLMAPFVYLGAYLLALSLARWFTGTPRPIRELALDFGYSLLPIALAYHITHYTTLVLAHGLKIVSLISDPFGRKWDLFGTAHWLRAPILPDVSWIWHGQVMLILLGHILSVFIAHRVALQLFPTRRDAMLSQVPMLILMIGLTVSGLWILAQPLTELRWL</sequence>
<feature type="transmembrane region" description="Helical" evidence="1">
    <location>
        <begin position="93"/>
        <end position="112"/>
    </location>
</feature>
<feature type="transmembrane region" description="Helical" evidence="1">
    <location>
        <begin position="277"/>
        <end position="299"/>
    </location>
</feature>
<evidence type="ECO:0000313" key="3">
    <source>
        <dbReference type="Proteomes" id="UP000192342"/>
    </source>
</evidence>
<evidence type="ECO:0000256" key="1">
    <source>
        <dbReference type="SAM" id="Phobius"/>
    </source>
</evidence>
<keyword evidence="1" id="KW-0812">Transmembrane</keyword>
<dbReference type="STRING" id="1317117.ATO7_09297"/>
<organism evidence="2 3">
    <name type="scientific">Oceanococcus atlanticus</name>
    <dbReference type="NCBI Taxonomy" id="1317117"/>
    <lineage>
        <taxon>Bacteria</taxon>
        <taxon>Pseudomonadati</taxon>
        <taxon>Pseudomonadota</taxon>
        <taxon>Gammaproteobacteria</taxon>
        <taxon>Chromatiales</taxon>
        <taxon>Oceanococcaceae</taxon>
        <taxon>Oceanococcus</taxon>
    </lineage>
</organism>